<evidence type="ECO:0000313" key="6">
    <source>
        <dbReference type="Proteomes" id="UP000075502"/>
    </source>
</evidence>
<dbReference type="Pfam" id="PF13649">
    <property type="entry name" value="Methyltransf_25"/>
    <property type="match status" value="1"/>
</dbReference>
<reference evidence="5 6" key="1">
    <citation type="submission" date="2014-02" db="EMBL/GenBank/DDBJ databases">
        <title>The small core and large imbalanced accessory genome model reveals a collaborative survival strategy of Sorangium cellulosum strains in nature.</title>
        <authorList>
            <person name="Han K."/>
            <person name="Peng R."/>
            <person name="Blom J."/>
            <person name="Li Y.-Z."/>
        </authorList>
    </citation>
    <scope>NUCLEOTIDE SEQUENCE [LARGE SCALE GENOMIC DNA]</scope>
    <source>
        <strain evidence="5 6">So0007-03</strain>
    </source>
</reference>
<dbReference type="SUPFAM" id="SSF53335">
    <property type="entry name" value="S-adenosyl-L-methionine-dependent methyltransferases"/>
    <property type="match status" value="1"/>
</dbReference>
<evidence type="ECO:0000313" key="5">
    <source>
        <dbReference type="EMBL" id="KYG04933.1"/>
    </source>
</evidence>
<name>A0A150TJQ0_SORCE</name>
<sequence>MSDEYEYFWKSGADMDEAQLEECSALFSEHYGLWGRHHERHGQRIRLGAKRLRGFLPEGSWALLARHRGALIGHAFGVRVDIPERGVVDWVTQLVVHAEHRNRGVAKDLLLTFFGFSNHFAWGLVTSNPFAVRALERITHRRCVPREIETNLDVVTTVGERIGYVHRSPTTVDAAQSIINTNFHIDLTNLPGKLQKASERTPWLLGQIQEGEEWLAFTFREQPMMALDRNELRRLLDRSDRTVKQAYARMKRGPMHAWMKATEPETNFAVQALALRPGARVLDLGCGNGRHTLRLALGGYNVTGVDFVQDSLDQGRLEAEREGLLGARFECADGRTADLGAASFDAAICLYDVIGTFPEQEHNQLLLNNIARHLKPGGRALISVLNMELTRSIATRRGAVEDDPRLLQELPPSRVMQETGNIFEPELFHLDEAAGIVYRKEQFEGDGRPPGEYIVRDRRYTREDVAAMCGQAGLRLAWARPVALGKWEQELAADDPKAKEILFLVERG</sequence>
<evidence type="ECO:0000259" key="4">
    <source>
        <dbReference type="Pfam" id="PF13649"/>
    </source>
</evidence>
<feature type="domain" description="Methyltransferase" evidence="4">
    <location>
        <begin position="281"/>
        <end position="378"/>
    </location>
</feature>
<dbReference type="AlphaFoldDB" id="A0A150TJQ0"/>
<dbReference type="PANTHER" id="PTHR43464">
    <property type="entry name" value="METHYLTRANSFERASE"/>
    <property type="match status" value="1"/>
</dbReference>
<dbReference type="GO" id="GO:0008168">
    <property type="term" value="F:methyltransferase activity"/>
    <property type="evidence" value="ECO:0007669"/>
    <property type="project" value="UniProtKB-KW"/>
</dbReference>
<dbReference type="InterPro" id="IPR029063">
    <property type="entry name" value="SAM-dependent_MTases_sf"/>
</dbReference>
<comment type="caution">
    <text evidence="5">The sequence shown here is derived from an EMBL/GenBank/DDBJ whole genome shotgun (WGS) entry which is preliminary data.</text>
</comment>
<dbReference type="Gene3D" id="3.40.630.30">
    <property type="match status" value="1"/>
</dbReference>
<dbReference type="PANTHER" id="PTHR43464:SF19">
    <property type="entry name" value="UBIQUINONE BIOSYNTHESIS O-METHYLTRANSFERASE, MITOCHONDRIAL"/>
    <property type="match status" value="1"/>
</dbReference>
<protein>
    <recommendedName>
        <fullName evidence="4">Methyltransferase domain-containing protein</fullName>
    </recommendedName>
</protein>
<dbReference type="SUPFAM" id="SSF55729">
    <property type="entry name" value="Acyl-CoA N-acyltransferases (Nat)"/>
    <property type="match status" value="1"/>
</dbReference>
<keyword evidence="1" id="KW-0489">Methyltransferase</keyword>
<dbReference type="InterPro" id="IPR041698">
    <property type="entry name" value="Methyltransf_25"/>
</dbReference>
<dbReference type="InterPro" id="IPR016181">
    <property type="entry name" value="Acyl_CoA_acyltransferase"/>
</dbReference>
<evidence type="ECO:0000256" key="3">
    <source>
        <dbReference type="ARBA" id="ARBA00022691"/>
    </source>
</evidence>
<organism evidence="5 6">
    <name type="scientific">Sorangium cellulosum</name>
    <name type="common">Polyangium cellulosum</name>
    <dbReference type="NCBI Taxonomy" id="56"/>
    <lineage>
        <taxon>Bacteria</taxon>
        <taxon>Pseudomonadati</taxon>
        <taxon>Myxococcota</taxon>
        <taxon>Polyangia</taxon>
        <taxon>Polyangiales</taxon>
        <taxon>Polyangiaceae</taxon>
        <taxon>Sorangium</taxon>
    </lineage>
</organism>
<dbReference type="GO" id="GO:0032259">
    <property type="term" value="P:methylation"/>
    <property type="evidence" value="ECO:0007669"/>
    <property type="project" value="UniProtKB-KW"/>
</dbReference>
<keyword evidence="3" id="KW-0949">S-adenosyl-L-methionine</keyword>
<keyword evidence="2" id="KW-0808">Transferase</keyword>
<gene>
    <name evidence="5" type="ORF">BE21_43855</name>
</gene>
<accession>A0A150TJQ0</accession>
<proteinExistence type="predicted"/>
<dbReference type="EMBL" id="JEME01002232">
    <property type="protein sequence ID" value="KYG04933.1"/>
    <property type="molecule type" value="Genomic_DNA"/>
</dbReference>
<dbReference type="CDD" id="cd04301">
    <property type="entry name" value="NAT_SF"/>
    <property type="match status" value="1"/>
</dbReference>
<evidence type="ECO:0000256" key="2">
    <source>
        <dbReference type="ARBA" id="ARBA00022679"/>
    </source>
</evidence>
<dbReference type="Proteomes" id="UP000075502">
    <property type="component" value="Unassembled WGS sequence"/>
</dbReference>
<dbReference type="CDD" id="cd02440">
    <property type="entry name" value="AdoMet_MTases"/>
    <property type="match status" value="1"/>
</dbReference>
<dbReference type="Gene3D" id="3.40.50.150">
    <property type="entry name" value="Vaccinia Virus protein VP39"/>
    <property type="match status" value="1"/>
</dbReference>
<evidence type="ECO:0000256" key="1">
    <source>
        <dbReference type="ARBA" id="ARBA00022603"/>
    </source>
</evidence>